<dbReference type="InterPro" id="IPR016181">
    <property type="entry name" value="Acyl_CoA_acyltransferase"/>
</dbReference>
<gene>
    <name evidence="1" type="ORF">BDD26_0106</name>
</gene>
<sequence>MTRIALNEKYAVNLVDGYAENNFFSSKCFIEHQIVVQKKEVRTFALVDLARNKQLAIKSFARGQNSSDWMSPVTGAFGPVEASEFISMSELDFFISAISDYLLSLENSAKIVWRLPPQYYQSKVHTKVQNVLFRQKWALDEYDLNFHLPITSYEDFRSNLSSSKRRELNRITKSKPEFNEATMAEQRKSVYDVIKLNRESQGFPMTMSWEAIEALSLAMGEKIKFYILTRDNVVLAGAICLTLDINTLYVFYWGEYPEYRKDSTIIKLAEGIYLAAAEGGFSTLDIGTSTCHSEPNQGLINFKENIGCLVSQKITVSLSKDGK</sequence>
<dbReference type="EMBL" id="QTUB01000001">
    <property type="protein sequence ID" value="REF25608.1"/>
    <property type="molecule type" value="Genomic_DNA"/>
</dbReference>
<dbReference type="Proteomes" id="UP000256294">
    <property type="component" value="Unassembled WGS sequence"/>
</dbReference>
<evidence type="ECO:0008006" key="3">
    <source>
        <dbReference type="Google" id="ProtNLM"/>
    </source>
</evidence>
<dbReference type="Gene3D" id="3.40.630.30">
    <property type="match status" value="1"/>
</dbReference>
<protein>
    <recommendedName>
        <fullName evidence="3">Acetyltransferase (GNAT) family protein</fullName>
    </recommendedName>
</protein>
<proteinExistence type="predicted"/>
<keyword evidence="2" id="KW-1185">Reference proteome</keyword>
<name>A0A3D9U805_9GAMM</name>
<reference evidence="1 2" key="1">
    <citation type="submission" date="2018-08" db="EMBL/GenBank/DDBJ databases">
        <title>Genomic Encyclopedia of Archaeal and Bacterial Type Strains, Phase II (KMG-II): from individual species to whole genera.</title>
        <authorList>
            <person name="Goeker M."/>
        </authorList>
    </citation>
    <scope>NUCLEOTIDE SEQUENCE [LARGE SCALE GENOMIC DNA]</scope>
    <source>
        <strain evidence="1 2">DSM 17905</strain>
    </source>
</reference>
<organism evidence="1 2">
    <name type="scientific">Xenorhabdus cabanillasii</name>
    <dbReference type="NCBI Taxonomy" id="351673"/>
    <lineage>
        <taxon>Bacteria</taxon>
        <taxon>Pseudomonadati</taxon>
        <taxon>Pseudomonadota</taxon>
        <taxon>Gammaproteobacteria</taxon>
        <taxon>Enterobacterales</taxon>
        <taxon>Morganellaceae</taxon>
        <taxon>Xenorhabdus</taxon>
    </lineage>
</organism>
<comment type="caution">
    <text evidence="1">The sequence shown here is derived from an EMBL/GenBank/DDBJ whole genome shotgun (WGS) entry which is preliminary data.</text>
</comment>
<evidence type="ECO:0000313" key="2">
    <source>
        <dbReference type="Proteomes" id="UP000256294"/>
    </source>
</evidence>
<accession>A0A3D9U805</accession>
<dbReference type="RefSeq" id="WP_115825276.1">
    <property type="nucleotide sequence ID" value="NZ_QTUB01000001.1"/>
</dbReference>
<dbReference type="AlphaFoldDB" id="A0A3D9U805"/>
<evidence type="ECO:0000313" key="1">
    <source>
        <dbReference type="EMBL" id="REF25608.1"/>
    </source>
</evidence>
<dbReference type="SUPFAM" id="SSF55729">
    <property type="entry name" value="Acyl-CoA N-acyltransferases (Nat)"/>
    <property type="match status" value="1"/>
</dbReference>